<reference evidence="4" key="1">
    <citation type="journal article" date="2020" name="mSystems">
        <title>Genome- and Community-Level Interaction Insights into Carbon Utilization and Element Cycling Functions of Hydrothermarchaeota in Hydrothermal Sediment.</title>
        <authorList>
            <person name="Zhou Z."/>
            <person name="Liu Y."/>
            <person name="Xu W."/>
            <person name="Pan J."/>
            <person name="Luo Z.H."/>
            <person name="Li M."/>
        </authorList>
    </citation>
    <scope>NUCLEOTIDE SEQUENCE [LARGE SCALE GENOMIC DNA]</scope>
    <source>
        <strain evidence="4">SpSt-587</strain>
    </source>
</reference>
<evidence type="ECO:0000256" key="2">
    <source>
        <dbReference type="SAM" id="Coils"/>
    </source>
</evidence>
<accession>A0A7J3M485</accession>
<protein>
    <submittedName>
        <fullName evidence="4">ABC transporter substrate-binding protein</fullName>
    </submittedName>
</protein>
<dbReference type="AlphaFoldDB" id="A0A7J3M485"/>
<keyword evidence="2" id="KW-0175">Coiled coil</keyword>
<sequence>MKWKWLSSILLLALMFSLCSQPQESSHFNTSLDDTRYPVVEGYRTRIVSLAPSITEILFALGAGDRVVGVTEYCNYPPEVLKLKKEGKIQTIGGYSTVNVEKVVSLNPDIVIATYGNGIETIETLRKTFKLYVIAFDPKNVSDVERQILTIGKAIGNYDEAEKLVENMEKRLRKVEEEAKKIEKKKVVHILWNDPIYVSGKETFIDEAITLAGGENAFNFSGWKIVSIEDIISANPDVVIVNSGGGMGGGEDLLYKWFIGEKRFQAINATKNGKVFIIDADLISRPSYRIVDAIEQIQKFLR</sequence>
<dbReference type="PANTHER" id="PTHR30535">
    <property type="entry name" value="VITAMIN B12-BINDING PROTEIN"/>
    <property type="match status" value="1"/>
</dbReference>
<dbReference type="EMBL" id="DSYZ01000139">
    <property type="protein sequence ID" value="HGT83538.1"/>
    <property type="molecule type" value="Genomic_DNA"/>
</dbReference>
<dbReference type="PROSITE" id="PS50983">
    <property type="entry name" value="FE_B12_PBP"/>
    <property type="match status" value="1"/>
</dbReference>
<dbReference type="CDD" id="cd01143">
    <property type="entry name" value="YvrC"/>
    <property type="match status" value="1"/>
</dbReference>
<dbReference type="InterPro" id="IPR050902">
    <property type="entry name" value="ABC_Transporter_SBP"/>
</dbReference>
<dbReference type="InterPro" id="IPR002491">
    <property type="entry name" value="ABC_transptr_periplasmic_BD"/>
</dbReference>
<evidence type="ECO:0000256" key="1">
    <source>
        <dbReference type="ARBA" id="ARBA00022729"/>
    </source>
</evidence>
<evidence type="ECO:0000313" key="4">
    <source>
        <dbReference type="EMBL" id="HGT83538.1"/>
    </source>
</evidence>
<dbReference type="Gene3D" id="3.40.50.1980">
    <property type="entry name" value="Nitrogenase molybdenum iron protein domain"/>
    <property type="match status" value="2"/>
</dbReference>
<gene>
    <name evidence="4" type="ORF">ENT52_07435</name>
</gene>
<keyword evidence="1" id="KW-0732">Signal</keyword>
<dbReference type="InterPro" id="IPR054828">
    <property type="entry name" value="Vit_B12_bind_prot"/>
</dbReference>
<comment type="caution">
    <text evidence="4">The sequence shown here is derived from an EMBL/GenBank/DDBJ whole genome shotgun (WGS) entry which is preliminary data.</text>
</comment>
<dbReference type="Pfam" id="PF01497">
    <property type="entry name" value="Peripla_BP_2"/>
    <property type="match status" value="1"/>
</dbReference>
<dbReference type="SUPFAM" id="SSF53807">
    <property type="entry name" value="Helical backbone' metal receptor"/>
    <property type="match status" value="1"/>
</dbReference>
<evidence type="ECO:0000259" key="3">
    <source>
        <dbReference type="PROSITE" id="PS50983"/>
    </source>
</evidence>
<name>A0A7J3M485_ARCFL</name>
<feature type="domain" description="Fe/B12 periplasmic-binding" evidence="3">
    <location>
        <begin position="46"/>
        <end position="302"/>
    </location>
</feature>
<dbReference type="PANTHER" id="PTHR30535:SF34">
    <property type="entry name" value="MOLYBDATE-BINDING PROTEIN MOLA"/>
    <property type="match status" value="1"/>
</dbReference>
<organism evidence="4">
    <name type="scientific">Archaeoglobus fulgidus</name>
    <dbReference type="NCBI Taxonomy" id="2234"/>
    <lineage>
        <taxon>Archaea</taxon>
        <taxon>Methanobacteriati</taxon>
        <taxon>Methanobacteriota</taxon>
        <taxon>Archaeoglobi</taxon>
        <taxon>Archaeoglobales</taxon>
        <taxon>Archaeoglobaceae</taxon>
        <taxon>Archaeoglobus</taxon>
    </lineage>
</organism>
<dbReference type="NCBIfam" id="NF038402">
    <property type="entry name" value="TroA_like"/>
    <property type="match status" value="1"/>
</dbReference>
<proteinExistence type="predicted"/>
<feature type="coiled-coil region" evidence="2">
    <location>
        <begin position="151"/>
        <end position="185"/>
    </location>
</feature>